<keyword evidence="5" id="KW-0175">Coiled coil</keyword>
<accession>A0AAD9ZFQ9</accession>
<dbReference type="InterPro" id="IPR015505">
    <property type="entry name" value="Coronin"/>
</dbReference>
<dbReference type="InterPro" id="IPR036322">
    <property type="entry name" value="WD40_repeat_dom_sf"/>
</dbReference>
<feature type="repeat" description="WD" evidence="3">
    <location>
        <begin position="232"/>
        <end position="267"/>
    </location>
</feature>
<feature type="compositionally biased region" description="Polar residues" evidence="6">
    <location>
        <begin position="1"/>
        <end position="11"/>
    </location>
</feature>
<evidence type="ECO:0000256" key="2">
    <source>
        <dbReference type="ARBA" id="ARBA00022737"/>
    </source>
</evidence>
<feature type="coiled-coil region" evidence="5">
    <location>
        <begin position="719"/>
        <end position="746"/>
    </location>
</feature>
<dbReference type="SMART" id="SM00320">
    <property type="entry name" value="WD40"/>
    <property type="match status" value="3"/>
</dbReference>
<proteinExistence type="inferred from homology"/>
<evidence type="ECO:0000313" key="7">
    <source>
        <dbReference type="EMBL" id="KAK3177068.1"/>
    </source>
</evidence>
<dbReference type="PROSITE" id="PS50082">
    <property type="entry name" value="WD_REPEATS_2"/>
    <property type="match status" value="2"/>
</dbReference>
<dbReference type="InterPro" id="IPR001680">
    <property type="entry name" value="WD40_rpt"/>
</dbReference>
<feature type="compositionally biased region" description="Basic and acidic residues" evidence="6">
    <location>
        <begin position="574"/>
        <end position="586"/>
    </location>
</feature>
<evidence type="ECO:0000256" key="3">
    <source>
        <dbReference type="PROSITE-ProRule" id="PRU00221"/>
    </source>
</evidence>
<dbReference type="PANTHER" id="PTHR10856:SF0">
    <property type="entry name" value="CORONIN"/>
    <property type="match status" value="1"/>
</dbReference>
<dbReference type="SUPFAM" id="SSF50978">
    <property type="entry name" value="WD40 repeat-like"/>
    <property type="match status" value="1"/>
</dbReference>
<feature type="compositionally biased region" description="Polar residues" evidence="6">
    <location>
        <begin position="624"/>
        <end position="681"/>
    </location>
</feature>
<feature type="compositionally biased region" description="Low complexity" evidence="6">
    <location>
        <begin position="12"/>
        <end position="30"/>
    </location>
</feature>
<dbReference type="PROSITE" id="PS00678">
    <property type="entry name" value="WD_REPEATS_1"/>
    <property type="match status" value="2"/>
</dbReference>
<dbReference type="InterPro" id="IPR015943">
    <property type="entry name" value="WD40/YVTN_repeat-like_dom_sf"/>
</dbReference>
<feature type="compositionally biased region" description="Acidic residues" evidence="6">
    <location>
        <begin position="559"/>
        <end position="573"/>
    </location>
</feature>
<feature type="compositionally biased region" description="Low complexity" evidence="6">
    <location>
        <begin position="684"/>
        <end position="704"/>
    </location>
</feature>
<name>A0AAD9ZFQ9_9LECA</name>
<keyword evidence="8" id="KW-1185">Reference proteome</keyword>
<evidence type="ECO:0000256" key="5">
    <source>
        <dbReference type="SAM" id="Coils"/>
    </source>
</evidence>
<dbReference type="PANTHER" id="PTHR10856">
    <property type="entry name" value="CORONIN"/>
    <property type="match status" value="1"/>
</dbReference>
<comment type="caution">
    <text evidence="7">The sequence shown here is derived from an EMBL/GenBank/DDBJ whole genome shotgun (WGS) entry which is preliminary data.</text>
</comment>
<dbReference type="PROSITE" id="PS50294">
    <property type="entry name" value="WD_REPEATS_REGION"/>
    <property type="match status" value="1"/>
</dbReference>
<dbReference type="SMART" id="SM01167">
    <property type="entry name" value="DUF1900"/>
    <property type="match status" value="1"/>
</dbReference>
<protein>
    <recommendedName>
        <fullName evidence="4">Coronin</fullName>
    </recommendedName>
</protein>
<organism evidence="7 8">
    <name type="scientific">Lepraria neglecta</name>
    <dbReference type="NCBI Taxonomy" id="209136"/>
    <lineage>
        <taxon>Eukaryota</taxon>
        <taxon>Fungi</taxon>
        <taxon>Dikarya</taxon>
        <taxon>Ascomycota</taxon>
        <taxon>Pezizomycotina</taxon>
        <taxon>Lecanoromycetes</taxon>
        <taxon>OSLEUM clade</taxon>
        <taxon>Lecanoromycetidae</taxon>
        <taxon>Lecanorales</taxon>
        <taxon>Lecanorineae</taxon>
        <taxon>Stereocaulaceae</taxon>
        <taxon>Lepraria</taxon>
    </lineage>
</organism>
<feature type="region of interest" description="Disordered" evidence="6">
    <location>
        <begin position="498"/>
        <end position="708"/>
    </location>
</feature>
<dbReference type="Pfam" id="PF02466">
    <property type="entry name" value="Tim17"/>
    <property type="match status" value="1"/>
</dbReference>
<keyword evidence="1 3" id="KW-0853">WD repeat</keyword>
<dbReference type="Proteomes" id="UP001276659">
    <property type="component" value="Unassembled WGS sequence"/>
</dbReference>
<evidence type="ECO:0000256" key="1">
    <source>
        <dbReference type="ARBA" id="ARBA00022574"/>
    </source>
</evidence>
<dbReference type="AlphaFoldDB" id="A0AAD9ZFQ9"/>
<comment type="similarity">
    <text evidence="4">Belongs to the WD repeat coronin family.</text>
</comment>
<dbReference type="GO" id="GO:0007015">
    <property type="term" value="P:actin filament organization"/>
    <property type="evidence" value="ECO:0007669"/>
    <property type="project" value="TreeGrafter"/>
</dbReference>
<evidence type="ECO:0000256" key="4">
    <source>
        <dbReference type="RuleBase" id="RU280818"/>
    </source>
</evidence>
<evidence type="ECO:0000313" key="8">
    <source>
        <dbReference type="Proteomes" id="UP001276659"/>
    </source>
</evidence>
<keyword evidence="2 4" id="KW-0677">Repeat</keyword>
<reference evidence="7" key="1">
    <citation type="submission" date="2022-11" db="EMBL/GenBank/DDBJ databases">
        <title>Chromosomal genome sequence assembly and mating type (MAT) locus characterization of the leprose asexual lichenized fungus Lepraria neglecta (Nyl.) Erichsen.</title>
        <authorList>
            <person name="Allen J.L."/>
            <person name="Pfeffer B."/>
        </authorList>
    </citation>
    <scope>NUCLEOTIDE SEQUENCE</scope>
    <source>
        <strain evidence="7">Allen 5258</strain>
    </source>
</reference>
<dbReference type="Gene3D" id="2.130.10.10">
    <property type="entry name" value="YVTN repeat-like/Quinoprotein amine dehydrogenase"/>
    <property type="match status" value="1"/>
</dbReference>
<feature type="compositionally biased region" description="Polar residues" evidence="6">
    <location>
        <begin position="36"/>
        <end position="50"/>
    </location>
</feature>
<dbReference type="InterPro" id="IPR019775">
    <property type="entry name" value="WD40_repeat_CS"/>
</dbReference>
<dbReference type="Pfam" id="PF00400">
    <property type="entry name" value="WD40"/>
    <property type="match status" value="1"/>
</dbReference>
<evidence type="ECO:0000256" key="6">
    <source>
        <dbReference type="SAM" id="MobiDB-lite"/>
    </source>
</evidence>
<dbReference type="Pfam" id="PF16300">
    <property type="entry name" value="WD40_4"/>
    <property type="match status" value="1"/>
</dbReference>
<sequence>MSLWGTLTGQKSSSSSSNTSSPSSSSSYEPSPQPTFQPTAFDPSSAQDVSSFLGDAAIPDPSQLHPLAGLNQQTLDYLSLEESALSDLPGSRSALPSRGWSDDLCYGTGVTYLSALTLGGTWGMIEGLRRSPASAPPKLRLNSVLNSMTRRGPFLGNSAGVIAMVYNGINSTFGYYRGRHDSANSVAAGALSGMLFKSTKGLRPMLISGSLVAGVAGAWAGMSSAGQPERKVGHVLFNPAAENVLATSSGDYTIKLWDVEAGSSRLTLKHTDIVQSLSWSANGSLLVTTSRDKKLRIWDVRQEKPAHVVPGHGGAKASRVTWMGEHDRVATTGFSKMSDRQLGLWDIRKPKEPLEGFQMLDAISGVCMPFWDDGTQCLYLAGKGDGNIRYFEYTNDKFEFLSEYKSSDPQRGIAFLPKRGVNVHENEVMRAFKTVNDSYIEPISFLVPRRAEVFQDDIFPPTVGIKPAMSAPEWFNGEEGLPPKIDLASVYAGEEPAEVASDYKPTARAPSPKVPPPTKKAPEAEPEPTPPASALRGPPRSMKEQTSSIKDLASKFTDDKEDDDSDEDSSDFEEIAKPVDRSEKHVSAAAPQERSGPTPTSRGLGDELSSVKDKPDDFDKASQVAASQDTRTQIESQEVASSKSTLEHLSSPAPSSKSTIESLSNPGPASKSTIDSLSSPVPASKSTVGSLSSPKSSSTPLSSSDQPIQSSLAEIKNLLELQTKTMSAQNQEISKLTAEVDRLRTKLGE</sequence>
<dbReference type="GO" id="GO:0051015">
    <property type="term" value="F:actin filament binding"/>
    <property type="evidence" value="ECO:0007669"/>
    <property type="project" value="TreeGrafter"/>
</dbReference>
<feature type="repeat" description="WD" evidence="3">
    <location>
        <begin position="267"/>
        <end position="308"/>
    </location>
</feature>
<dbReference type="EMBL" id="JASNWA010000004">
    <property type="protein sequence ID" value="KAK3177068.1"/>
    <property type="molecule type" value="Genomic_DNA"/>
</dbReference>
<gene>
    <name evidence="7" type="ORF">OEA41_008395</name>
</gene>
<feature type="compositionally biased region" description="Basic and acidic residues" evidence="6">
    <location>
        <begin position="609"/>
        <end position="620"/>
    </location>
</feature>
<feature type="region of interest" description="Disordered" evidence="6">
    <location>
        <begin position="1"/>
        <end position="55"/>
    </location>
</feature>